<evidence type="ECO:0000256" key="1">
    <source>
        <dbReference type="SAM" id="MobiDB-lite"/>
    </source>
</evidence>
<organism evidence="2 3">
    <name type="scientific">Mesorhizobium zhangyense</name>
    <dbReference type="NCBI Taxonomy" id="1776730"/>
    <lineage>
        <taxon>Bacteria</taxon>
        <taxon>Pseudomonadati</taxon>
        <taxon>Pseudomonadota</taxon>
        <taxon>Alphaproteobacteria</taxon>
        <taxon>Hyphomicrobiales</taxon>
        <taxon>Phyllobacteriaceae</taxon>
        <taxon>Mesorhizobium</taxon>
    </lineage>
</organism>
<evidence type="ECO:0000313" key="2">
    <source>
        <dbReference type="EMBL" id="NGN43446.1"/>
    </source>
</evidence>
<comment type="caution">
    <text evidence="2">The sequence shown here is derived from an EMBL/GenBank/DDBJ whole genome shotgun (WGS) entry which is preliminary data.</text>
</comment>
<dbReference type="InterPro" id="IPR038706">
    <property type="entry name" value="Type_VI_SciN-like_sf"/>
</dbReference>
<dbReference type="PROSITE" id="PS51257">
    <property type="entry name" value="PROKAR_LIPOPROTEIN"/>
    <property type="match status" value="1"/>
</dbReference>
<reference evidence="2 3" key="1">
    <citation type="submission" date="2020-02" db="EMBL/GenBank/DDBJ databases">
        <title>Genome sequence of the type strain CGMCC 1.15528 of Mesorhizobium zhangyense.</title>
        <authorList>
            <person name="Gao J."/>
            <person name="Sun J."/>
        </authorList>
    </citation>
    <scope>NUCLEOTIDE SEQUENCE [LARGE SCALE GENOMIC DNA]</scope>
    <source>
        <strain evidence="2 3">CGMCC 1.15528</strain>
    </source>
</reference>
<dbReference type="RefSeq" id="WP_165119867.1">
    <property type="nucleotide sequence ID" value="NZ_JAAKZG010000009.1"/>
</dbReference>
<dbReference type="Proteomes" id="UP000481252">
    <property type="component" value="Unassembled WGS sequence"/>
</dbReference>
<gene>
    <name evidence="2" type="primary">tssJ</name>
    <name evidence="2" type="ORF">G6N74_20450</name>
</gene>
<protein>
    <submittedName>
        <fullName evidence="2">Type VI secretion system lipoprotein TssJ</fullName>
    </submittedName>
</protein>
<sequence>MIHRRGFLIAIGATGLSACVGAPKPAMVTVALKGEAGMNKGPDGTDRPVTVLILRLKSLGAFNTADYFALQGDPSAALGADLVGLDRIAVAPGASTSKTIGFEPEAPYMGVVALVREPDGRNWRASSPVNPKSKVTKNVTLGPGGLSLG</sequence>
<accession>A0A7C9VBU9</accession>
<name>A0A7C9VBU9_9HYPH</name>
<dbReference type="AlphaFoldDB" id="A0A7C9VBU9"/>
<proteinExistence type="predicted"/>
<feature type="region of interest" description="Disordered" evidence="1">
    <location>
        <begin position="123"/>
        <end position="149"/>
    </location>
</feature>
<keyword evidence="2" id="KW-0449">Lipoprotein</keyword>
<dbReference type="Gene3D" id="2.60.40.4150">
    <property type="entry name" value="Type VI secretion system, lipoprotein SciN"/>
    <property type="match status" value="1"/>
</dbReference>
<evidence type="ECO:0000313" key="3">
    <source>
        <dbReference type="Proteomes" id="UP000481252"/>
    </source>
</evidence>
<keyword evidence="3" id="KW-1185">Reference proteome</keyword>
<dbReference type="PANTHER" id="PTHR37625:SF4">
    <property type="entry name" value="OUTER MEMBRANE LIPOPROTEIN"/>
    <property type="match status" value="1"/>
</dbReference>
<dbReference type="EMBL" id="JAAKZG010000009">
    <property type="protein sequence ID" value="NGN43446.1"/>
    <property type="molecule type" value="Genomic_DNA"/>
</dbReference>
<dbReference type="PANTHER" id="PTHR37625">
    <property type="entry name" value="OUTER MEMBRANE LIPOPROTEIN-RELATED"/>
    <property type="match status" value="1"/>
</dbReference>
<dbReference type="NCBIfam" id="TIGR03352">
    <property type="entry name" value="VI_chp_3"/>
    <property type="match status" value="1"/>
</dbReference>
<dbReference type="Pfam" id="PF12790">
    <property type="entry name" value="T6SS-SciN"/>
    <property type="match status" value="1"/>
</dbReference>
<dbReference type="InterPro" id="IPR017734">
    <property type="entry name" value="T6SS_SciN"/>
</dbReference>